<proteinExistence type="predicted"/>
<dbReference type="InterPro" id="IPR003593">
    <property type="entry name" value="AAA+_ATPase"/>
</dbReference>
<dbReference type="RefSeq" id="WP_191071697.1">
    <property type="nucleotide sequence ID" value="NZ_CP060506.1"/>
</dbReference>
<dbReference type="SMART" id="SM00382">
    <property type="entry name" value="AAA"/>
    <property type="match status" value="1"/>
</dbReference>
<evidence type="ECO:0000259" key="1">
    <source>
        <dbReference type="SMART" id="SM00382"/>
    </source>
</evidence>
<dbReference type="Pfam" id="PF13177">
    <property type="entry name" value="DNA_pol3_delta2"/>
    <property type="match status" value="1"/>
</dbReference>
<dbReference type="GO" id="GO:0006261">
    <property type="term" value="P:DNA-templated DNA replication"/>
    <property type="evidence" value="ECO:0007669"/>
    <property type="project" value="TreeGrafter"/>
</dbReference>
<evidence type="ECO:0000313" key="3">
    <source>
        <dbReference type="Proteomes" id="UP000627538"/>
    </source>
</evidence>
<dbReference type="SUPFAM" id="SSF52540">
    <property type="entry name" value="P-loop containing nucleoside triphosphate hydrolases"/>
    <property type="match status" value="1"/>
</dbReference>
<dbReference type="PANTHER" id="PTHR11669:SF8">
    <property type="entry name" value="DNA POLYMERASE III SUBUNIT DELTA"/>
    <property type="match status" value="1"/>
</dbReference>
<dbReference type="EC" id="2.7.7.7" evidence="2"/>
<sequence>MTTVWSDVVDQPDAVTAFRSAAEDARGIVAGRAPLGHMTHAWLITGPPGSGRSTAARAFAAALQCDAQPPGCGHCTGCRTALAGSHADVTLVATERVIISIAEVAGLVTEAQQAPSQGRWRVIVVEDADRMVEQTSNLLLKAIEEPPPRTVWLLCTPSAADVLPTIRSRCRHVNLRVPAVSEVADLIVRRDGVDRDTAMAAAAMAQSHIGLARHLATSEEARARRRRLITRPATVRSVSDAVIVADDLVTTAKDDAREANERRSAEEKTELLRMLGYTEATRMPAHVRSQVRALEQNQERRATRLQRDALDRTLIDLLSLYRDVYVTQTGAGVDLVNVDLVDLVHSLAEESTPQLTVFRLDAIAAARRRLAHNVTPLLVMEAMTIALRPQQGAERRGR</sequence>
<dbReference type="Gene3D" id="3.40.50.300">
    <property type="entry name" value="P-loop containing nucleotide triphosphate hydrolases"/>
    <property type="match status" value="1"/>
</dbReference>
<comment type="caution">
    <text evidence="2">The sequence shown here is derived from an EMBL/GenBank/DDBJ whole genome shotgun (WGS) entry which is preliminary data.</text>
</comment>
<accession>A0A8I0GCV4</accession>
<feature type="domain" description="AAA+ ATPase" evidence="1">
    <location>
        <begin position="38"/>
        <end position="178"/>
    </location>
</feature>
<keyword evidence="2" id="KW-0548">Nucleotidyltransferase</keyword>
<dbReference type="GO" id="GO:0003887">
    <property type="term" value="F:DNA-directed DNA polymerase activity"/>
    <property type="evidence" value="ECO:0007669"/>
    <property type="project" value="UniProtKB-EC"/>
</dbReference>
<dbReference type="PANTHER" id="PTHR11669">
    <property type="entry name" value="REPLICATION FACTOR C / DNA POLYMERASE III GAMMA-TAU SUBUNIT"/>
    <property type="match status" value="1"/>
</dbReference>
<keyword evidence="3" id="KW-1185">Reference proteome</keyword>
<reference evidence="2 3" key="1">
    <citation type="submission" date="2020-08" db="EMBL/GenBank/DDBJ databases">
        <title>Winkia gen. nov., sp. nov., isolated from faeces of the Anser albifrons in China.</title>
        <authorList>
            <person name="Liu Q."/>
        </authorList>
    </citation>
    <scope>NUCLEOTIDE SEQUENCE [LARGE SCALE GENOMIC DNA]</scope>
    <source>
        <strain evidence="2 3">C62</strain>
    </source>
</reference>
<gene>
    <name evidence="2" type="ORF">H8R10_05425</name>
</gene>
<dbReference type="NCBIfam" id="NF005926">
    <property type="entry name" value="PRK07940.1"/>
    <property type="match status" value="1"/>
</dbReference>
<dbReference type="InterPro" id="IPR050238">
    <property type="entry name" value="DNA_Rep/Repair_Clamp_Loader"/>
</dbReference>
<dbReference type="EMBL" id="JACRUO010000001">
    <property type="protein sequence ID" value="MBD3689666.1"/>
    <property type="molecule type" value="Genomic_DNA"/>
</dbReference>
<dbReference type="InterPro" id="IPR027417">
    <property type="entry name" value="P-loop_NTPase"/>
</dbReference>
<keyword evidence="2" id="KW-0808">Transferase</keyword>
<dbReference type="AlphaFoldDB" id="A0A8I0GCV4"/>
<organism evidence="2 3">
    <name type="scientific">Nanchangia anserum</name>
    <dbReference type="NCBI Taxonomy" id="2692125"/>
    <lineage>
        <taxon>Bacteria</taxon>
        <taxon>Bacillati</taxon>
        <taxon>Actinomycetota</taxon>
        <taxon>Actinomycetes</taxon>
        <taxon>Actinomycetales</taxon>
        <taxon>Actinomycetaceae</taxon>
        <taxon>Nanchangia</taxon>
    </lineage>
</organism>
<evidence type="ECO:0000313" key="2">
    <source>
        <dbReference type="EMBL" id="MBD3689666.1"/>
    </source>
</evidence>
<dbReference type="Proteomes" id="UP000627538">
    <property type="component" value="Unassembled WGS sequence"/>
</dbReference>
<protein>
    <submittedName>
        <fullName evidence="2">DNA polymerase III subunit delta</fullName>
        <ecNumber evidence="2">2.7.7.7</ecNumber>
    </submittedName>
</protein>
<name>A0A8I0GCV4_9ACTO</name>